<dbReference type="PANTHER" id="PTHR47800:SF5">
    <property type="entry name" value="FER-1-LIKE PROTEIN 6"/>
    <property type="match status" value="1"/>
</dbReference>
<evidence type="ECO:0000259" key="2">
    <source>
        <dbReference type="PROSITE" id="PS50004"/>
    </source>
</evidence>
<dbReference type="PROSITE" id="PS50004">
    <property type="entry name" value="C2"/>
    <property type="match status" value="1"/>
</dbReference>
<dbReference type="CDD" id="cd00030">
    <property type="entry name" value="C2"/>
    <property type="match status" value="1"/>
</dbReference>
<dbReference type="Proteomes" id="UP000799118">
    <property type="component" value="Unassembled WGS sequence"/>
</dbReference>
<name>A0A6A4I242_9AGAR</name>
<feature type="region of interest" description="Disordered" evidence="1">
    <location>
        <begin position="470"/>
        <end position="501"/>
    </location>
</feature>
<feature type="region of interest" description="Disordered" evidence="1">
    <location>
        <begin position="296"/>
        <end position="332"/>
    </location>
</feature>
<protein>
    <recommendedName>
        <fullName evidence="2">C2 domain-containing protein</fullName>
    </recommendedName>
</protein>
<dbReference type="InterPro" id="IPR035892">
    <property type="entry name" value="C2_domain_sf"/>
</dbReference>
<evidence type="ECO:0000313" key="4">
    <source>
        <dbReference type="Proteomes" id="UP000799118"/>
    </source>
</evidence>
<proteinExistence type="predicted"/>
<accession>A0A6A4I242</accession>
<evidence type="ECO:0000313" key="3">
    <source>
        <dbReference type="EMBL" id="KAE9405842.1"/>
    </source>
</evidence>
<evidence type="ECO:0000256" key="1">
    <source>
        <dbReference type="SAM" id="MobiDB-lite"/>
    </source>
</evidence>
<dbReference type="EMBL" id="ML769406">
    <property type="protein sequence ID" value="KAE9405842.1"/>
    <property type="molecule type" value="Genomic_DNA"/>
</dbReference>
<dbReference type="AlphaFoldDB" id="A0A6A4I242"/>
<dbReference type="PANTHER" id="PTHR47800">
    <property type="entry name" value="C2 DOMAIN-CONTAINING PROTEIN"/>
    <property type="match status" value="1"/>
</dbReference>
<feature type="compositionally biased region" description="Basic and acidic residues" evidence="1">
    <location>
        <begin position="296"/>
        <end position="306"/>
    </location>
</feature>
<feature type="compositionally biased region" description="Basic and acidic residues" evidence="1">
    <location>
        <begin position="470"/>
        <end position="481"/>
    </location>
</feature>
<gene>
    <name evidence="3" type="ORF">BT96DRAFT_915805</name>
</gene>
<feature type="compositionally biased region" description="Basic and acidic residues" evidence="1">
    <location>
        <begin position="314"/>
        <end position="330"/>
    </location>
</feature>
<dbReference type="Gene3D" id="2.60.40.150">
    <property type="entry name" value="C2 domain"/>
    <property type="match status" value="1"/>
</dbReference>
<keyword evidence="4" id="KW-1185">Reference proteome</keyword>
<dbReference type="InterPro" id="IPR000008">
    <property type="entry name" value="C2_dom"/>
</dbReference>
<dbReference type="Pfam" id="PF00168">
    <property type="entry name" value="C2"/>
    <property type="match status" value="1"/>
</dbReference>
<dbReference type="GO" id="GO:0010628">
    <property type="term" value="P:positive regulation of gene expression"/>
    <property type="evidence" value="ECO:0007669"/>
    <property type="project" value="TreeGrafter"/>
</dbReference>
<dbReference type="OrthoDB" id="73919at2759"/>
<dbReference type="SMART" id="SM00239">
    <property type="entry name" value="C2"/>
    <property type="match status" value="1"/>
</dbReference>
<sequence>MPGGSTNPISLTGFVEKVAGAVHQAKTHMTENAHDLAKVTKMKEDHKMNGPCVDLTIKFISATGIPKMDVVGTADPYFVAKIDDRVSMVSTVKTNCLTPEWNEIWRVKNVPVSSELDVEILDKDPDTPHDDYIGKFKTSIDPGEKEFDIQGPLFRRNRGTFRLEIESTPSADGAEPKYLFDGPIRYSRHFSPTVGRLTNLDDARLYSTWKMYLIGVPIYFKDVYQHWNVDYKAAQSIFGKGPMSLAIRAGIHAGHKMLYARSTSNGFGIIESAQDVMHLFEGGNLNPSEIVGSDEEYHSARAKVPEQVDGAADSTKENPTEENATKDNATKENPFAHRIKPAIYTYIISSEDDSLRFSETGAAFFVDFASKHALHSNCARKVRYSGEFHLRPRSKEREGEGSWCGWQDFDDSMEDTSVDWEIIIDNDSGTYTPDKGWLDVLALDREDEERKKSVDACREYALKYREVKGEHLQPNEQEGHKPLLGKKMASMQGMGNQAEQT</sequence>
<organism evidence="3 4">
    <name type="scientific">Gymnopus androsaceus JB14</name>
    <dbReference type="NCBI Taxonomy" id="1447944"/>
    <lineage>
        <taxon>Eukaryota</taxon>
        <taxon>Fungi</taxon>
        <taxon>Dikarya</taxon>
        <taxon>Basidiomycota</taxon>
        <taxon>Agaricomycotina</taxon>
        <taxon>Agaricomycetes</taxon>
        <taxon>Agaricomycetidae</taxon>
        <taxon>Agaricales</taxon>
        <taxon>Marasmiineae</taxon>
        <taxon>Omphalotaceae</taxon>
        <taxon>Gymnopus</taxon>
    </lineage>
</organism>
<dbReference type="SUPFAM" id="SSF49562">
    <property type="entry name" value="C2 domain (Calcium/lipid-binding domain, CaLB)"/>
    <property type="match status" value="1"/>
</dbReference>
<reference evidence="3" key="1">
    <citation type="journal article" date="2019" name="Environ. Microbiol.">
        <title>Fungal ecological strategies reflected in gene transcription - a case study of two litter decomposers.</title>
        <authorList>
            <person name="Barbi F."/>
            <person name="Kohler A."/>
            <person name="Barry K."/>
            <person name="Baskaran P."/>
            <person name="Daum C."/>
            <person name="Fauchery L."/>
            <person name="Ihrmark K."/>
            <person name="Kuo A."/>
            <person name="LaButti K."/>
            <person name="Lipzen A."/>
            <person name="Morin E."/>
            <person name="Grigoriev I.V."/>
            <person name="Henrissat B."/>
            <person name="Lindahl B."/>
            <person name="Martin F."/>
        </authorList>
    </citation>
    <scope>NUCLEOTIDE SEQUENCE</scope>
    <source>
        <strain evidence="3">JB14</strain>
    </source>
</reference>
<feature type="domain" description="C2" evidence="2">
    <location>
        <begin position="35"/>
        <end position="153"/>
    </location>
</feature>